<evidence type="ECO:0000313" key="3">
    <source>
        <dbReference type="Proteomes" id="UP000008281"/>
    </source>
</evidence>
<dbReference type="eggNOG" id="ENOG502RA5Z">
    <property type="taxonomic scope" value="Eukaryota"/>
</dbReference>
<name>E3MHL1_CAERE</name>
<dbReference type="InParanoid" id="E3MHL1"/>
<keyword evidence="1" id="KW-0472">Membrane</keyword>
<dbReference type="AlphaFoldDB" id="E3MHL1"/>
<sequence>MSAVYHNPHAYQNLQNFPEFKQFQYSFDFYTVITVVTAIYFFPSLYCTIKMLIFYKNETSNSSPHGIHPFVFKSFLLMQCWNTANTVADFLLVRIPGTSILTSFCVSLEPGNFAPFVVSALYFTFYTSQLFTILFCFMRVLILFNPRNHNQLCTVSFLFWTPAAYVLSSVASFPHVVSNVVCMQFDVPLQEGAISISSSFVYQNKKLNLAHLIFSTFIVFSIVSSTVLMMAKLRRRKQLSTSSRPFHRTKAETTLTVTMFIIMIPAFFAQILSAASLIGWQYYSYILIARPLLLDCRVNVVSCYFYLTHPIFKKNKNMIPPITSVRSMNTTTTC</sequence>
<feature type="transmembrane region" description="Helical" evidence="1">
    <location>
        <begin position="282"/>
        <end position="307"/>
    </location>
</feature>
<dbReference type="HOGENOM" id="CLU_049496_2_0_1"/>
<dbReference type="InterPro" id="IPR003839">
    <property type="entry name" value="7TM_GPCR_serpentine_rcpt_Sru"/>
</dbReference>
<gene>
    <name evidence="2" type="primary">Cre-sru-40</name>
    <name evidence="2" type="ORF">CRE_22797</name>
</gene>
<feature type="transmembrane region" description="Helical" evidence="1">
    <location>
        <begin position="254"/>
        <end position="276"/>
    </location>
</feature>
<feature type="transmembrane region" description="Helical" evidence="1">
    <location>
        <begin position="29"/>
        <end position="49"/>
    </location>
</feature>
<dbReference type="OMA" id="CWNTANT"/>
<dbReference type="Proteomes" id="UP000008281">
    <property type="component" value="Unassembled WGS sequence"/>
</dbReference>
<dbReference type="PANTHER" id="PTHR47516:SF1">
    <property type="entry name" value="SERPENTINE RECEPTOR, CLASS T-RELATED"/>
    <property type="match status" value="1"/>
</dbReference>
<reference evidence="2" key="1">
    <citation type="submission" date="2007-07" db="EMBL/GenBank/DDBJ databases">
        <title>PCAP assembly of the Caenorhabditis remanei genome.</title>
        <authorList>
            <consortium name="The Caenorhabditis remanei Sequencing Consortium"/>
            <person name="Wilson R.K."/>
        </authorList>
    </citation>
    <scope>NUCLEOTIDE SEQUENCE [LARGE SCALE GENOMIC DNA]</scope>
    <source>
        <strain evidence="2">PB4641</strain>
    </source>
</reference>
<feature type="transmembrane region" description="Helical" evidence="1">
    <location>
        <begin position="113"/>
        <end position="140"/>
    </location>
</feature>
<evidence type="ECO:0000256" key="1">
    <source>
        <dbReference type="SAM" id="Phobius"/>
    </source>
</evidence>
<feature type="transmembrane region" description="Helical" evidence="1">
    <location>
        <begin position="152"/>
        <end position="173"/>
    </location>
</feature>
<keyword evidence="3" id="KW-1185">Reference proteome</keyword>
<accession>E3MHL1</accession>
<dbReference type="EMBL" id="DS268445">
    <property type="protein sequence ID" value="EFP02007.1"/>
    <property type="molecule type" value="Genomic_DNA"/>
</dbReference>
<evidence type="ECO:0000313" key="2">
    <source>
        <dbReference type="EMBL" id="EFP02007.1"/>
    </source>
</evidence>
<dbReference type="OrthoDB" id="5799422at2759"/>
<keyword evidence="1" id="KW-1133">Transmembrane helix</keyword>
<keyword evidence="1" id="KW-0812">Transmembrane</keyword>
<protein>
    <submittedName>
        <fullName evidence="2">CRE-SRU-40 protein</fullName>
    </submittedName>
</protein>
<proteinExistence type="predicted"/>
<feature type="transmembrane region" description="Helical" evidence="1">
    <location>
        <begin position="209"/>
        <end position="233"/>
    </location>
</feature>
<dbReference type="PANTHER" id="PTHR47516">
    <property type="entry name" value="SERPENTINE RECEPTOR, CLASS U-RELATED"/>
    <property type="match status" value="1"/>
</dbReference>
<dbReference type="FunCoup" id="E3MHL1">
    <property type="interactions" value="2"/>
</dbReference>
<organism evidence="3">
    <name type="scientific">Caenorhabditis remanei</name>
    <name type="common">Caenorhabditis vulgaris</name>
    <dbReference type="NCBI Taxonomy" id="31234"/>
    <lineage>
        <taxon>Eukaryota</taxon>
        <taxon>Metazoa</taxon>
        <taxon>Ecdysozoa</taxon>
        <taxon>Nematoda</taxon>
        <taxon>Chromadorea</taxon>
        <taxon>Rhabditida</taxon>
        <taxon>Rhabditina</taxon>
        <taxon>Rhabditomorpha</taxon>
        <taxon>Rhabditoidea</taxon>
        <taxon>Rhabditidae</taxon>
        <taxon>Peloderinae</taxon>
        <taxon>Caenorhabditis</taxon>
    </lineage>
</organism>
<dbReference type="Pfam" id="PF10322">
    <property type="entry name" value="7TM_GPCR_Sru"/>
    <property type="match status" value="1"/>
</dbReference>